<evidence type="ECO:0000256" key="6">
    <source>
        <dbReference type="ARBA" id="ARBA00023242"/>
    </source>
</evidence>
<keyword evidence="4 7" id="KW-0863">Zinc-finger</keyword>
<dbReference type="GO" id="GO:0000981">
    <property type="term" value="F:DNA-binding transcription factor activity, RNA polymerase II-specific"/>
    <property type="evidence" value="ECO:0007669"/>
    <property type="project" value="UniProtKB-ARBA"/>
</dbReference>
<dbReference type="InterPro" id="IPR036236">
    <property type="entry name" value="Znf_C2H2_sf"/>
</dbReference>
<dbReference type="Gene3D" id="3.30.160.60">
    <property type="entry name" value="Classic Zinc Finger"/>
    <property type="match status" value="4"/>
</dbReference>
<evidence type="ECO:0000259" key="9">
    <source>
        <dbReference type="PROSITE" id="PS50157"/>
    </source>
</evidence>
<dbReference type="SUPFAM" id="SSF57667">
    <property type="entry name" value="beta-beta-alpha zinc fingers"/>
    <property type="match status" value="3"/>
</dbReference>
<feature type="compositionally biased region" description="Basic residues" evidence="8">
    <location>
        <begin position="316"/>
        <end position="327"/>
    </location>
</feature>
<accession>A0A2T9ZGU9</accession>
<dbReference type="SMART" id="SM00355">
    <property type="entry name" value="ZnF_C2H2"/>
    <property type="match status" value="4"/>
</dbReference>
<dbReference type="GO" id="GO:0000978">
    <property type="term" value="F:RNA polymerase II cis-regulatory region sequence-specific DNA binding"/>
    <property type="evidence" value="ECO:0007669"/>
    <property type="project" value="TreeGrafter"/>
</dbReference>
<evidence type="ECO:0000256" key="4">
    <source>
        <dbReference type="ARBA" id="ARBA00022771"/>
    </source>
</evidence>
<dbReference type="InterPro" id="IPR043359">
    <property type="entry name" value="GLI-like"/>
</dbReference>
<dbReference type="PANTHER" id="PTHR45718:SF4">
    <property type="entry name" value="TRANSCRIPTIONAL ACTIVATOR CUBITUS INTERRUPTUS"/>
    <property type="match status" value="1"/>
</dbReference>
<name>A0A2T9ZGU9_9FUNG</name>
<dbReference type="Proteomes" id="UP000245609">
    <property type="component" value="Unassembled WGS sequence"/>
</dbReference>
<dbReference type="PROSITE" id="PS50157">
    <property type="entry name" value="ZINC_FINGER_C2H2_2"/>
    <property type="match status" value="4"/>
</dbReference>
<feature type="domain" description="C2H2-type" evidence="9">
    <location>
        <begin position="268"/>
        <end position="297"/>
    </location>
</feature>
<keyword evidence="11" id="KW-1185">Reference proteome</keyword>
<dbReference type="PANTHER" id="PTHR45718">
    <property type="entry name" value="TRANSCRIPTIONAL ACTIVATOR CUBITUS INTERRUPTUS"/>
    <property type="match status" value="1"/>
</dbReference>
<dbReference type="GO" id="GO:0008270">
    <property type="term" value="F:zinc ion binding"/>
    <property type="evidence" value="ECO:0007669"/>
    <property type="project" value="UniProtKB-KW"/>
</dbReference>
<dbReference type="EMBL" id="MBFS01000188">
    <property type="protein sequence ID" value="PVV03811.1"/>
    <property type="molecule type" value="Genomic_DNA"/>
</dbReference>
<evidence type="ECO:0000256" key="7">
    <source>
        <dbReference type="PROSITE-ProRule" id="PRU00042"/>
    </source>
</evidence>
<feature type="domain" description="C2H2-type" evidence="9">
    <location>
        <begin position="203"/>
        <end position="233"/>
    </location>
</feature>
<feature type="compositionally biased region" description="Polar residues" evidence="8">
    <location>
        <begin position="166"/>
        <end position="178"/>
    </location>
</feature>
<keyword evidence="2" id="KW-0479">Metal-binding</keyword>
<organism evidence="10 11">
    <name type="scientific">Smittium megazygosporum</name>
    <dbReference type="NCBI Taxonomy" id="133381"/>
    <lineage>
        <taxon>Eukaryota</taxon>
        <taxon>Fungi</taxon>
        <taxon>Fungi incertae sedis</taxon>
        <taxon>Zoopagomycota</taxon>
        <taxon>Kickxellomycotina</taxon>
        <taxon>Harpellomycetes</taxon>
        <taxon>Harpellales</taxon>
        <taxon>Legeriomycetaceae</taxon>
        <taxon>Smittium</taxon>
    </lineage>
</organism>
<feature type="region of interest" description="Disordered" evidence="8">
    <location>
        <begin position="166"/>
        <end position="185"/>
    </location>
</feature>
<proteinExistence type="predicted"/>
<protein>
    <recommendedName>
        <fullName evidence="9">C2H2-type domain-containing protein</fullName>
    </recommendedName>
</protein>
<keyword evidence="6" id="KW-0539">Nucleus</keyword>
<keyword evidence="5" id="KW-0862">Zinc</keyword>
<dbReference type="FunFam" id="3.30.160.60:FF:000072">
    <property type="entry name" value="zinc finger protein 143 isoform X1"/>
    <property type="match status" value="1"/>
</dbReference>
<dbReference type="PROSITE" id="PS00028">
    <property type="entry name" value="ZINC_FINGER_C2H2_1"/>
    <property type="match status" value="3"/>
</dbReference>
<dbReference type="GO" id="GO:0005634">
    <property type="term" value="C:nucleus"/>
    <property type="evidence" value="ECO:0007669"/>
    <property type="project" value="UniProtKB-SubCell"/>
</dbReference>
<dbReference type="AlphaFoldDB" id="A0A2T9ZGU9"/>
<dbReference type="STRING" id="133381.A0A2T9ZGU9"/>
<evidence type="ECO:0000256" key="3">
    <source>
        <dbReference type="ARBA" id="ARBA00022737"/>
    </source>
</evidence>
<dbReference type="Pfam" id="PF00096">
    <property type="entry name" value="zf-C2H2"/>
    <property type="match status" value="2"/>
</dbReference>
<feature type="domain" description="C2H2-type" evidence="9">
    <location>
        <begin position="236"/>
        <end position="267"/>
    </location>
</feature>
<comment type="caution">
    <text evidence="10">The sequence shown here is derived from an EMBL/GenBank/DDBJ whole genome shotgun (WGS) entry which is preliminary data.</text>
</comment>
<dbReference type="OrthoDB" id="654211at2759"/>
<reference evidence="10 11" key="1">
    <citation type="journal article" date="2018" name="MBio">
        <title>Comparative Genomics Reveals the Core Gene Toolbox for the Fungus-Insect Symbiosis.</title>
        <authorList>
            <person name="Wang Y."/>
            <person name="Stata M."/>
            <person name="Wang W."/>
            <person name="Stajich J.E."/>
            <person name="White M.M."/>
            <person name="Moncalvo J.M."/>
        </authorList>
    </citation>
    <scope>NUCLEOTIDE SEQUENCE [LARGE SCALE GENOMIC DNA]</scope>
    <source>
        <strain evidence="10 11">SC-DP-2</strain>
    </source>
</reference>
<feature type="region of interest" description="Disordered" evidence="8">
    <location>
        <begin position="105"/>
        <end position="126"/>
    </location>
</feature>
<feature type="region of interest" description="Disordered" evidence="8">
    <location>
        <begin position="316"/>
        <end position="335"/>
    </location>
</feature>
<evidence type="ECO:0000313" key="10">
    <source>
        <dbReference type="EMBL" id="PVV03811.1"/>
    </source>
</evidence>
<evidence type="ECO:0000313" key="11">
    <source>
        <dbReference type="Proteomes" id="UP000245609"/>
    </source>
</evidence>
<sequence>MSCALDKSIKYSSYLERDLTYKPFNYPRRYPSYKGSQIAHFINLPDLGKMKEFKYSPDSKNEFEPDLDSKNRFFHYEYSRHSDSRYSYITPYQGIIDFPESHDLLQNSDLEPNTQKPGSPVRVQRHRYSSISSNTSPYEDVRCFNRTARKSHICLLVNEHDVDPIPQTSRLRGYSESQPENDYESSIDCSIDDSFEMESIKSYRCQWNHCSHYFMDLGTLMDHIDESHIGKGKSLYFCEWENCKREKSFQKRHKIVNHLKAHLGYKPYICTIDMCNKTFSRPDSLQTHMKTHSGFKPYVCQYENCNKAYFHSRSLRKHQKSHTRASQKFKSDVNL</sequence>
<feature type="domain" description="C2H2-type" evidence="9">
    <location>
        <begin position="298"/>
        <end position="327"/>
    </location>
</feature>
<comment type="subcellular location">
    <subcellularLocation>
        <location evidence="1">Nucleus</location>
    </subcellularLocation>
</comment>
<evidence type="ECO:0000256" key="5">
    <source>
        <dbReference type="ARBA" id="ARBA00022833"/>
    </source>
</evidence>
<feature type="compositionally biased region" description="Polar residues" evidence="8">
    <location>
        <begin position="105"/>
        <end position="117"/>
    </location>
</feature>
<dbReference type="InterPro" id="IPR013087">
    <property type="entry name" value="Znf_C2H2_type"/>
</dbReference>
<evidence type="ECO:0000256" key="8">
    <source>
        <dbReference type="SAM" id="MobiDB-lite"/>
    </source>
</evidence>
<evidence type="ECO:0000256" key="1">
    <source>
        <dbReference type="ARBA" id="ARBA00004123"/>
    </source>
</evidence>
<evidence type="ECO:0000256" key="2">
    <source>
        <dbReference type="ARBA" id="ARBA00022723"/>
    </source>
</evidence>
<keyword evidence="3" id="KW-0677">Repeat</keyword>
<gene>
    <name evidence="10" type="ORF">BB560_001681</name>
</gene>